<dbReference type="RefSeq" id="WP_013841035.1">
    <property type="nucleotide sequence ID" value="NC_015589.1"/>
</dbReference>
<dbReference type="AlphaFoldDB" id="F6DKK4"/>
<dbReference type="KEGG" id="dru:Desru_0989"/>
<dbReference type="eggNOG" id="COG0847">
    <property type="taxonomic scope" value="Bacteria"/>
</dbReference>
<gene>
    <name evidence="3" type="ordered locus">Desru_0989</name>
</gene>
<dbReference type="EC" id="2.7.7.7" evidence="3"/>
<dbReference type="PANTHER" id="PTHR30231">
    <property type="entry name" value="DNA POLYMERASE III SUBUNIT EPSILON"/>
    <property type="match status" value="1"/>
</dbReference>
<sequence length="233" mass="26069">MVAVSLLFQYIRSLSRGTAVERVSPQRTGGRFGAWDPEVPLREQRFLVLDCETTGLMHWNGDRIMSLAAVRLEKGEINPEYFNTLVNPQRDVPSLAADITGLSGPMLLEQPLLQEVLPEFLDFAQGGIITGFNVGFDLAFLNAELQDHGREPFCAAHSLDVFVLARLLYPNCRQRSLEDLAQDYGVPVEGRHTALGDAVMAARLLQAMLAHLEQKRVHTLQDLADFLSYCRLF</sequence>
<evidence type="ECO:0000259" key="2">
    <source>
        <dbReference type="SMART" id="SM00479"/>
    </source>
</evidence>
<dbReference type="GO" id="GO:0003677">
    <property type="term" value="F:DNA binding"/>
    <property type="evidence" value="ECO:0007669"/>
    <property type="project" value="InterPro"/>
</dbReference>
<accession>F6DKK4</accession>
<dbReference type="InterPro" id="IPR012337">
    <property type="entry name" value="RNaseH-like_sf"/>
</dbReference>
<feature type="domain" description="Exonuclease" evidence="2">
    <location>
        <begin position="45"/>
        <end position="214"/>
    </location>
</feature>
<keyword evidence="4" id="KW-1185">Reference proteome</keyword>
<reference evidence="4" key="1">
    <citation type="submission" date="2011-05" db="EMBL/GenBank/DDBJ databases">
        <title>Complete sequence of Desulfotomaculum ruminis DSM 2154.</title>
        <authorList>
            <person name="Lucas S."/>
            <person name="Copeland A."/>
            <person name="Lapidus A."/>
            <person name="Cheng J.-F."/>
            <person name="Goodwin L."/>
            <person name="Pitluck S."/>
            <person name="Lu M."/>
            <person name="Detter J.C."/>
            <person name="Han C."/>
            <person name="Tapia R."/>
            <person name="Land M."/>
            <person name="Hauser L."/>
            <person name="Kyrpides N."/>
            <person name="Ivanova N."/>
            <person name="Mikhailova N."/>
            <person name="Pagani I."/>
            <person name="Stams A.J.M."/>
            <person name="Plugge C.M."/>
            <person name="Muyzer G."/>
            <person name="Kuever J."/>
            <person name="Parshina S.N."/>
            <person name="Ivanova A.E."/>
            <person name="Nazina T.N."/>
            <person name="Brambilla E."/>
            <person name="Spring S."/>
            <person name="Klenk H.-P."/>
            <person name="Woyke T."/>
        </authorList>
    </citation>
    <scope>NUCLEOTIDE SEQUENCE [LARGE SCALE GENOMIC DNA]</scope>
    <source>
        <strain evidence="4">ATCC 23193 / DSM 2154 / NCIB 8452 / DL</strain>
    </source>
</reference>
<reference evidence="3 4" key="2">
    <citation type="journal article" date="2012" name="Stand. Genomic Sci.">
        <title>Complete genome sequence of the sulfate-reducing firmicute Desulfotomaculum ruminis type strain (DL(T)).</title>
        <authorList>
            <person name="Spring S."/>
            <person name="Visser M."/>
            <person name="Lu M."/>
            <person name="Copeland A."/>
            <person name="Lapidus A."/>
            <person name="Lucas S."/>
            <person name="Cheng J.F."/>
            <person name="Han C."/>
            <person name="Tapia R."/>
            <person name="Goodwin L.A."/>
            <person name="Pitluck S."/>
            <person name="Ivanova N."/>
            <person name="Land M."/>
            <person name="Hauser L."/>
            <person name="Larimer F."/>
            <person name="Rohde M."/>
            <person name="Goker M."/>
            <person name="Detter J.C."/>
            <person name="Kyrpides N.C."/>
            <person name="Woyke T."/>
            <person name="Schaap P.J."/>
            <person name="Plugge C.M."/>
            <person name="Muyzer G."/>
            <person name="Kuever J."/>
            <person name="Pereira I.A."/>
            <person name="Parshina S.N."/>
            <person name="Bernier-Latmani R."/>
            <person name="Stams A.J."/>
            <person name="Klenk H.P."/>
        </authorList>
    </citation>
    <scope>NUCLEOTIDE SEQUENCE [LARGE SCALE GENOMIC DNA]</scope>
    <source>
        <strain evidence="4">ATCC 23193 / DSM 2154 / NCIB 8452 / DL</strain>
    </source>
</reference>
<dbReference type="InterPro" id="IPR036397">
    <property type="entry name" value="RNaseH_sf"/>
</dbReference>
<dbReference type="Pfam" id="PF00929">
    <property type="entry name" value="RNase_T"/>
    <property type="match status" value="1"/>
</dbReference>
<name>F6DKK4_DESRL</name>
<dbReference type="Gene3D" id="3.30.420.10">
    <property type="entry name" value="Ribonuclease H-like superfamily/Ribonuclease H"/>
    <property type="match status" value="1"/>
</dbReference>
<keyword evidence="3" id="KW-0548">Nucleotidyltransferase</keyword>
<dbReference type="HOGENOM" id="CLU_047806_7_0_9"/>
<dbReference type="PANTHER" id="PTHR30231:SF41">
    <property type="entry name" value="DNA POLYMERASE III SUBUNIT EPSILON"/>
    <property type="match status" value="1"/>
</dbReference>
<dbReference type="CDD" id="cd06127">
    <property type="entry name" value="DEDDh"/>
    <property type="match status" value="1"/>
</dbReference>
<keyword evidence="1" id="KW-0540">Nuclease</keyword>
<dbReference type="SMART" id="SM00479">
    <property type="entry name" value="EXOIII"/>
    <property type="match status" value="1"/>
</dbReference>
<dbReference type="NCBIfam" id="TIGR00573">
    <property type="entry name" value="dnaq"/>
    <property type="match status" value="1"/>
</dbReference>
<organism evidence="3 4">
    <name type="scientific">Desulforamulus ruminis (strain ATCC 23193 / DSM 2154 / NCIMB 8452 / DL)</name>
    <name type="common">Desulfotomaculum ruminis</name>
    <dbReference type="NCBI Taxonomy" id="696281"/>
    <lineage>
        <taxon>Bacteria</taxon>
        <taxon>Bacillati</taxon>
        <taxon>Bacillota</taxon>
        <taxon>Clostridia</taxon>
        <taxon>Eubacteriales</taxon>
        <taxon>Peptococcaceae</taxon>
        <taxon>Desulforamulus</taxon>
    </lineage>
</organism>
<dbReference type="FunFam" id="3.30.420.10:FF:000045">
    <property type="entry name" value="3'-5' exonuclease DinG"/>
    <property type="match status" value="1"/>
</dbReference>
<keyword evidence="3" id="KW-0808">Transferase</keyword>
<dbReference type="GO" id="GO:0003887">
    <property type="term" value="F:DNA-directed DNA polymerase activity"/>
    <property type="evidence" value="ECO:0007669"/>
    <property type="project" value="UniProtKB-EC"/>
</dbReference>
<dbReference type="EMBL" id="CP002780">
    <property type="protein sequence ID" value="AEG59264.1"/>
    <property type="molecule type" value="Genomic_DNA"/>
</dbReference>
<dbReference type="SUPFAM" id="SSF53098">
    <property type="entry name" value="Ribonuclease H-like"/>
    <property type="match status" value="1"/>
</dbReference>
<keyword evidence="1" id="KW-0378">Hydrolase</keyword>
<proteinExistence type="predicted"/>
<evidence type="ECO:0000256" key="1">
    <source>
        <dbReference type="ARBA" id="ARBA00022839"/>
    </source>
</evidence>
<dbReference type="InterPro" id="IPR013520">
    <property type="entry name" value="Ribonucl_H"/>
</dbReference>
<evidence type="ECO:0000313" key="3">
    <source>
        <dbReference type="EMBL" id="AEG59264.1"/>
    </source>
</evidence>
<dbReference type="GO" id="GO:0005829">
    <property type="term" value="C:cytosol"/>
    <property type="evidence" value="ECO:0007669"/>
    <property type="project" value="TreeGrafter"/>
</dbReference>
<dbReference type="InterPro" id="IPR006054">
    <property type="entry name" value="DnaQ"/>
</dbReference>
<dbReference type="Proteomes" id="UP000009234">
    <property type="component" value="Chromosome"/>
</dbReference>
<dbReference type="GO" id="GO:0045004">
    <property type="term" value="P:DNA replication proofreading"/>
    <property type="evidence" value="ECO:0007669"/>
    <property type="project" value="TreeGrafter"/>
</dbReference>
<keyword evidence="1" id="KW-0269">Exonuclease</keyword>
<dbReference type="OrthoDB" id="9813328at2"/>
<evidence type="ECO:0000313" key="4">
    <source>
        <dbReference type="Proteomes" id="UP000009234"/>
    </source>
</evidence>
<protein>
    <submittedName>
        <fullName evidence="3">DNA polymerase III, epsilon subunit</fullName>
        <ecNumber evidence="3">2.7.7.7</ecNumber>
    </submittedName>
</protein>
<dbReference type="STRING" id="696281.Desru_0989"/>
<dbReference type="GO" id="GO:0008408">
    <property type="term" value="F:3'-5' exonuclease activity"/>
    <property type="evidence" value="ECO:0007669"/>
    <property type="project" value="TreeGrafter"/>
</dbReference>